<dbReference type="Pfam" id="PF01672">
    <property type="entry name" value="Plasmid_parti_N"/>
    <property type="match status" value="1"/>
</dbReference>
<sequence length="182" mass="21866">MDIKINKRNLSNKSVGEEEQAIIYYNKLKEKLNINFQKEIYCKLEAMKVLKEIKDKEYYKLDNYSSFDDFAKDYRLARTQTYKYLKIATAIEEGLIEEKYVIKNGINDTICLLKTKESPNLKKSNQNPIKPLRFQLKKEEAYFFYKKNAKLTSFLLEKIFFEEKDFLLKKIKEFETSRSKQK</sequence>
<dbReference type="Proteomes" id="UP001301963">
    <property type="component" value="Plasmid lp54"/>
</dbReference>
<dbReference type="InterPro" id="IPR002596">
    <property type="entry name" value="Plasmid_parti"/>
</dbReference>
<dbReference type="InterPro" id="IPR058550">
    <property type="entry name" value="Plasmid_parti_N"/>
</dbReference>
<dbReference type="RefSeq" id="WP_301394622.1">
    <property type="nucleotide sequence ID" value="NZ_CP124049.1"/>
</dbReference>
<dbReference type="Pfam" id="PF25882">
    <property type="entry name" value="Plasmid_parti_C"/>
    <property type="match status" value="1"/>
</dbReference>
<gene>
    <name evidence="3" type="ORF">QIA44_04685</name>
</gene>
<dbReference type="EMBL" id="CP132471">
    <property type="protein sequence ID" value="WNY69129.1"/>
    <property type="molecule type" value="Genomic_DNA"/>
</dbReference>
<keyword evidence="3" id="KW-0614">Plasmid</keyword>
<evidence type="ECO:0000259" key="1">
    <source>
        <dbReference type="Pfam" id="PF01672"/>
    </source>
</evidence>
<evidence type="ECO:0000259" key="2">
    <source>
        <dbReference type="Pfam" id="PF25882"/>
    </source>
</evidence>
<evidence type="ECO:0000313" key="3">
    <source>
        <dbReference type="EMBL" id="WNY69129.1"/>
    </source>
</evidence>
<evidence type="ECO:0000313" key="4">
    <source>
        <dbReference type="Proteomes" id="UP001301963"/>
    </source>
</evidence>
<dbReference type="NCBIfam" id="NF033725">
    <property type="entry name" value="borfam_49"/>
    <property type="match status" value="1"/>
</dbReference>
<keyword evidence="4" id="KW-1185">Reference proteome</keyword>
<dbReference type="InterPro" id="IPR058551">
    <property type="entry name" value="Plasmid_parti_C"/>
</dbReference>
<protein>
    <submittedName>
        <fullName evidence="3">Chromosome replication/partitioning protein</fullName>
    </submittedName>
</protein>
<proteinExistence type="predicted"/>
<accession>A0ABZ0CPF0</accession>
<feature type="domain" description="Plasmid partition protein putative C-terminal" evidence="2">
    <location>
        <begin position="125"/>
        <end position="175"/>
    </location>
</feature>
<geneLocation type="plasmid" evidence="3 4">
    <name>lp54</name>
</geneLocation>
<feature type="domain" description="Plasmid partition protein putative N-terminal" evidence="1">
    <location>
        <begin position="13"/>
        <end position="119"/>
    </location>
</feature>
<reference evidence="3" key="1">
    <citation type="submission" date="2023-07" db="EMBL/GenBank/DDBJ databases">
        <title>Genome sequencing of multiple Borrelia sensu lato isolates.</title>
        <authorList>
            <person name="Mongodin E.F."/>
            <person name="Rudenko N."/>
            <person name="Fraser C.M."/>
            <person name="Schutzer S."/>
            <person name="Luft B."/>
            <person name="Morgan R."/>
            <person name="Chastens S."/>
            <person name="Qiu W."/>
        </authorList>
    </citation>
    <scope>NUCLEOTIDE SEQUENCE [LARGE SCALE GENOMIC DNA]</scope>
    <source>
        <strain evidence="3">PotiB3</strain>
    </source>
</reference>
<organism evidence="3 4">
    <name type="scientific">Borreliella lusitaniae</name>
    <dbReference type="NCBI Taxonomy" id="100177"/>
    <lineage>
        <taxon>Bacteria</taxon>
        <taxon>Pseudomonadati</taxon>
        <taxon>Spirochaetota</taxon>
        <taxon>Spirochaetia</taxon>
        <taxon>Spirochaetales</taxon>
        <taxon>Borreliaceae</taxon>
        <taxon>Borreliella</taxon>
    </lineage>
</organism>
<name>A0ABZ0CPF0_9SPIR</name>